<feature type="domain" description="DRBM" evidence="3">
    <location>
        <begin position="35"/>
        <end position="103"/>
    </location>
</feature>
<accession>A0AAF3FCV0</accession>
<dbReference type="PANTHER" id="PTHR46205">
    <property type="entry name" value="LOQUACIOUS, ISOFORM B"/>
    <property type="match status" value="1"/>
</dbReference>
<keyword evidence="4" id="KW-1185">Reference proteome</keyword>
<dbReference type="SUPFAM" id="SSF54768">
    <property type="entry name" value="dsRNA-binding domain-like"/>
    <property type="match status" value="2"/>
</dbReference>
<sequence length="364" mass="40837">MSWACFKNNATIPTAQDVDWLRTIEEPKRMNLTGNIVSFLEEASVKVHHQSPSINTLGERGPDNKPFFAIECIMSKYRGVGHGLNKKVAKINAVHDLLKQVIEIGGERPYGIQGNTKKERLEFIKRLYENSMKQFGTAVALPPVDVISPASTSPTTSAANYVGLLQEYCQKNKIPSPSYECDERGPDNMKVFKHTCKVINQTAESEDKTKKKSKNDAARKMYELLRESVQEMGKDSLSTEVINDEDETSENYLNEKTSKDDFSLDKIDAIDEFKELLKTSKVFSTPKYEFKDVLQLDSAGNHQTMLKMTMRLPGEAIESAFCYPGFGQTMTQAHLMAANHAVLLLKTYSNCVNLLVGETNLISL</sequence>
<dbReference type="InterPro" id="IPR014720">
    <property type="entry name" value="dsRBD_dom"/>
</dbReference>
<feature type="domain" description="DRBM" evidence="3">
    <location>
        <begin position="160"/>
        <end position="227"/>
    </location>
</feature>
<keyword evidence="1 2" id="KW-0694">RNA-binding</keyword>
<dbReference type="PROSITE" id="PS50137">
    <property type="entry name" value="DS_RBD"/>
    <property type="match status" value="2"/>
</dbReference>
<dbReference type="GO" id="GO:0030422">
    <property type="term" value="P:siRNA processing"/>
    <property type="evidence" value="ECO:0007669"/>
    <property type="project" value="TreeGrafter"/>
</dbReference>
<dbReference type="Proteomes" id="UP000887575">
    <property type="component" value="Unassembled WGS sequence"/>
</dbReference>
<dbReference type="GO" id="GO:0016442">
    <property type="term" value="C:RISC complex"/>
    <property type="evidence" value="ECO:0007669"/>
    <property type="project" value="TreeGrafter"/>
</dbReference>
<dbReference type="AlphaFoldDB" id="A0AAF3FCV0"/>
<dbReference type="GO" id="GO:0005737">
    <property type="term" value="C:cytoplasm"/>
    <property type="evidence" value="ECO:0007669"/>
    <property type="project" value="TreeGrafter"/>
</dbReference>
<dbReference type="InterPro" id="IPR051247">
    <property type="entry name" value="RLC_Component"/>
</dbReference>
<evidence type="ECO:0000259" key="3">
    <source>
        <dbReference type="PROSITE" id="PS50137"/>
    </source>
</evidence>
<dbReference type="SMART" id="SM00358">
    <property type="entry name" value="DSRM"/>
    <property type="match status" value="2"/>
</dbReference>
<organism evidence="4 5">
    <name type="scientific">Mesorhabditis belari</name>
    <dbReference type="NCBI Taxonomy" id="2138241"/>
    <lineage>
        <taxon>Eukaryota</taxon>
        <taxon>Metazoa</taxon>
        <taxon>Ecdysozoa</taxon>
        <taxon>Nematoda</taxon>
        <taxon>Chromadorea</taxon>
        <taxon>Rhabditida</taxon>
        <taxon>Rhabditina</taxon>
        <taxon>Rhabditomorpha</taxon>
        <taxon>Rhabditoidea</taxon>
        <taxon>Rhabditidae</taxon>
        <taxon>Mesorhabditinae</taxon>
        <taxon>Mesorhabditis</taxon>
    </lineage>
</organism>
<evidence type="ECO:0000313" key="5">
    <source>
        <dbReference type="WBParaSite" id="MBELARI_LOCUS4659"/>
    </source>
</evidence>
<dbReference type="CDD" id="cd00048">
    <property type="entry name" value="DSRM_SF"/>
    <property type="match status" value="1"/>
</dbReference>
<evidence type="ECO:0000256" key="2">
    <source>
        <dbReference type="PROSITE-ProRule" id="PRU00266"/>
    </source>
</evidence>
<dbReference type="PANTHER" id="PTHR46205:SF3">
    <property type="entry name" value="LOQUACIOUS, ISOFORM B"/>
    <property type="match status" value="1"/>
</dbReference>
<dbReference type="Pfam" id="PF00035">
    <property type="entry name" value="dsrm"/>
    <property type="match status" value="1"/>
</dbReference>
<dbReference type="GO" id="GO:0070920">
    <property type="term" value="P:regulation of regulatory ncRNA processing"/>
    <property type="evidence" value="ECO:0007669"/>
    <property type="project" value="TreeGrafter"/>
</dbReference>
<reference evidence="5" key="1">
    <citation type="submission" date="2024-02" db="UniProtKB">
        <authorList>
            <consortium name="WormBaseParasite"/>
        </authorList>
    </citation>
    <scope>IDENTIFICATION</scope>
</reference>
<dbReference type="WBParaSite" id="MBELARI_LOCUS4659">
    <property type="protein sequence ID" value="MBELARI_LOCUS4659"/>
    <property type="gene ID" value="MBELARI_LOCUS4659"/>
</dbReference>
<dbReference type="GO" id="GO:0003725">
    <property type="term" value="F:double-stranded RNA binding"/>
    <property type="evidence" value="ECO:0007669"/>
    <property type="project" value="TreeGrafter"/>
</dbReference>
<dbReference type="GO" id="GO:0005634">
    <property type="term" value="C:nucleus"/>
    <property type="evidence" value="ECO:0007669"/>
    <property type="project" value="TreeGrafter"/>
</dbReference>
<protein>
    <submittedName>
        <fullName evidence="5">DRBM domain-containing protein</fullName>
    </submittedName>
</protein>
<dbReference type="Gene3D" id="3.30.160.20">
    <property type="match status" value="2"/>
</dbReference>
<proteinExistence type="predicted"/>
<dbReference type="GO" id="GO:0035197">
    <property type="term" value="F:siRNA binding"/>
    <property type="evidence" value="ECO:0007669"/>
    <property type="project" value="TreeGrafter"/>
</dbReference>
<name>A0AAF3FCV0_9BILA</name>
<dbReference type="GO" id="GO:0070578">
    <property type="term" value="C:RISC-loading complex"/>
    <property type="evidence" value="ECO:0007669"/>
    <property type="project" value="TreeGrafter"/>
</dbReference>
<evidence type="ECO:0000256" key="1">
    <source>
        <dbReference type="ARBA" id="ARBA00022884"/>
    </source>
</evidence>
<evidence type="ECO:0000313" key="4">
    <source>
        <dbReference type="Proteomes" id="UP000887575"/>
    </source>
</evidence>